<dbReference type="Proteomes" id="UP000596661">
    <property type="component" value="Chromosome 8"/>
</dbReference>
<dbReference type="Gramene" id="evm.model.08.693">
    <property type="protein sequence ID" value="cds.evm.model.08.693"/>
    <property type="gene ID" value="evm.TU.08.693"/>
</dbReference>
<feature type="coiled-coil region" evidence="1">
    <location>
        <begin position="1"/>
        <end position="52"/>
    </location>
</feature>
<keyword evidence="3" id="KW-1185">Reference proteome</keyword>
<reference evidence="2" key="2">
    <citation type="submission" date="2021-03" db="UniProtKB">
        <authorList>
            <consortium name="EnsemblPlants"/>
        </authorList>
    </citation>
    <scope>IDENTIFICATION</scope>
</reference>
<evidence type="ECO:0000313" key="2">
    <source>
        <dbReference type="EnsemblPlants" id="cds.evm.model.08.693"/>
    </source>
</evidence>
<reference evidence="2" key="1">
    <citation type="submission" date="2018-11" db="EMBL/GenBank/DDBJ databases">
        <authorList>
            <person name="Grassa J C."/>
        </authorList>
    </citation>
    <scope>NUCLEOTIDE SEQUENCE [LARGE SCALE GENOMIC DNA]</scope>
</reference>
<dbReference type="EnsemblPlants" id="evm.model.08.693">
    <property type="protein sequence ID" value="cds.evm.model.08.693"/>
    <property type="gene ID" value="evm.TU.08.693"/>
</dbReference>
<sequence>MDNEHKKVAELSEKLEDLDDHVDDVKDQTLVVDDLRDQVKVLKEQVSTLKDQAVLDVTFYDGLCFDAIYNAWFANGAVKSFNWSAFLDTQVLKFVKHCEQHFSEEYLLKIDFTLNGGESVVEESVKAEGYNPEHPHFPLLMLMYQF</sequence>
<organism evidence="2 3">
    <name type="scientific">Cannabis sativa</name>
    <name type="common">Hemp</name>
    <name type="synonym">Marijuana</name>
    <dbReference type="NCBI Taxonomy" id="3483"/>
    <lineage>
        <taxon>Eukaryota</taxon>
        <taxon>Viridiplantae</taxon>
        <taxon>Streptophyta</taxon>
        <taxon>Embryophyta</taxon>
        <taxon>Tracheophyta</taxon>
        <taxon>Spermatophyta</taxon>
        <taxon>Magnoliopsida</taxon>
        <taxon>eudicotyledons</taxon>
        <taxon>Gunneridae</taxon>
        <taxon>Pentapetalae</taxon>
        <taxon>rosids</taxon>
        <taxon>fabids</taxon>
        <taxon>Rosales</taxon>
        <taxon>Cannabaceae</taxon>
        <taxon>Cannabis</taxon>
    </lineage>
</organism>
<protein>
    <submittedName>
        <fullName evidence="2">Uncharacterized protein</fullName>
    </submittedName>
</protein>
<proteinExistence type="predicted"/>
<dbReference type="EMBL" id="UZAU01000690">
    <property type="status" value="NOT_ANNOTATED_CDS"/>
    <property type="molecule type" value="Genomic_DNA"/>
</dbReference>
<evidence type="ECO:0000256" key="1">
    <source>
        <dbReference type="SAM" id="Coils"/>
    </source>
</evidence>
<dbReference type="AlphaFoldDB" id="A0A803QC27"/>
<evidence type="ECO:0000313" key="3">
    <source>
        <dbReference type="Proteomes" id="UP000596661"/>
    </source>
</evidence>
<keyword evidence="1" id="KW-0175">Coiled coil</keyword>
<accession>A0A803QC27</accession>
<name>A0A803QC27_CANSA</name>